<evidence type="ECO:0000313" key="25">
    <source>
        <dbReference type="Proteomes" id="UP001172457"/>
    </source>
</evidence>
<comment type="catalytic activity">
    <reaction evidence="19">
        <text>L-seryl-[protein] + ATP = O-phospho-L-seryl-[protein] + ADP + H(+)</text>
        <dbReference type="Rhea" id="RHEA:17989"/>
        <dbReference type="Rhea" id="RHEA-COMP:9863"/>
        <dbReference type="Rhea" id="RHEA-COMP:11604"/>
        <dbReference type="ChEBI" id="CHEBI:15378"/>
        <dbReference type="ChEBI" id="CHEBI:29999"/>
        <dbReference type="ChEBI" id="CHEBI:30616"/>
        <dbReference type="ChEBI" id="CHEBI:83421"/>
        <dbReference type="ChEBI" id="CHEBI:456216"/>
        <dbReference type="EC" id="2.7.11.1"/>
    </reaction>
</comment>
<dbReference type="PROSITE" id="PS00108">
    <property type="entry name" value="PROTEIN_KINASE_ST"/>
    <property type="match status" value="1"/>
</dbReference>
<dbReference type="Pfam" id="PF07714">
    <property type="entry name" value="PK_Tyr_Ser-Thr"/>
    <property type="match status" value="2"/>
</dbReference>
<dbReference type="FunFam" id="3.30.200.20:FF:001380">
    <property type="entry name" value="Protein kinase superfamily protein"/>
    <property type="match status" value="1"/>
</dbReference>
<evidence type="ECO:0000256" key="12">
    <source>
        <dbReference type="ARBA" id="ARBA00022777"/>
    </source>
</evidence>
<dbReference type="InterPro" id="IPR008271">
    <property type="entry name" value="Ser/Thr_kinase_AS"/>
</dbReference>
<evidence type="ECO:0000256" key="2">
    <source>
        <dbReference type="ARBA" id="ARBA00012513"/>
    </source>
</evidence>
<dbReference type="SUPFAM" id="SSF56112">
    <property type="entry name" value="Protein kinase-like (PK-like)"/>
    <property type="match status" value="2"/>
</dbReference>
<keyword evidence="3" id="KW-1003">Cell membrane</keyword>
<dbReference type="InterPro" id="IPR045274">
    <property type="entry name" value="WAK-like"/>
</dbReference>
<feature type="chain" id="PRO_5041361845" description="non-specific serine/threonine protein kinase" evidence="22">
    <location>
        <begin position="21"/>
        <end position="758"/>
    </location>
</feature>
<dbReference type="GO" id="GO:0005886">
    <property type="term" value="C:plasma membrane"/>
    <property type="evidence" value="ECO:0007669"/>
    <property type="project" value="UniProtKB-SubCell"/>
</dbReference>
<dbReference type="FunFam" id="1.10.510.10:FF:000358">
    <property type="entry name" value="Putative leucine-rich repeat receptor-like serine/threonine-protein kinase"/>
    <property type="match status" value="1"/>
</dbReference>
<evidence type="ECO:0000256" key="21">
    <source>
        <dbReference type="SAM" id="MobiDB-lite"/>
    </source>
</evidence>
<dbReference type="SMART" id="SM00220">
    <property type="entry name" value="S_TKc"/>
    <property type="match status" value="2"/>
</dbReference>
<evidence type="ECO:0000256" key="20">
    <source>
        <dbReference type="PROSITE-ProRule" id="PRU10141"/>
    </source>
</evidence>
<evidence type="ECO:0000256" key="19">
    <source>
        <dbReference type="ARBA" id="ARBA00048679"/>
    </source>
</evidence>
<comment type="catalytic activity">
    <reaction evidence="18">
        <text>L-threonyl-[protein] + ATP = O-phospho-L-threonyl-[protein] + ADP + H(+)</text>
        <dbReference type="Rhea" id="RHEA:46608"/>
        <dbReference type="Rhea" id="RHEA-COMP:11060"/>
        <dbReference type="Rhea" id="RHEA-COMP:11605"/>
        <dbReference type="ChEBI" id="CHEBI:15378"/>
        <dbReference type="ChEBI" id="CHEBI:30013"/>
        <dbReference type="ChEBI" id="CHEBI:30616"/>
        <dbReference type="ChEBI" id="CHEBI:61977"/>
        <dbReference type="ChEBI" id="CHEBI:456216"/>
        <dbReference type="EC" id="2.7.11.1"/>
    </reaction>
</comment>
<feature type="domain" description="Protein kinase" evidence="23">
    <location>
        <begin position="459"/>
        <end position="739"/>
    </location>
</feature>
<dbReference type="PANTHER" id="PTHR27005:SF468">
    <property type="entry name" value="OS01G0310500 PROTEIN"/>
    <property type="match status" value="1"/>
</dbReference>
<evidence type="ECO:0000256" key="9">
    <source>
        <dbReference type="ARBA" id="ARBA00022729"/>
    </source>
</evidence>
<evidence type="ECO:0000256" key="1">
    <source>
        <dbReference type="ARBA" id="ARBA00004162"/>
    </source>
</evidence>
<keyword evidence="25" id="KW-1185">Reference proteome</keyword>
<protein>
    <recommendedName>
        <fullName evidence="2">non-specific serine/threonine protein kinase</fullName>
        <ecNumber evidence="2">2.7.11.1</ecNumber>
    </recommendedName>
</protein>
<keyword evidence="4" id="KW-0723">Serine/threonine-protein kinase</keyword>
<dbReference type="PROSITE" id="PS00107">
    <property type="entry name" value="PROTEIN_KINASE_ATP"/>
    <property type="match status" value="2"/>
</dbReference>
<dbReference type="GO" id="GO:0005524">
    <property type="term" value="F:ATP binding"/>
    <property type="evidence" value="ECO:0007669"/>
    <property type="project" value="UniProtKB-UniRule"/>
</dbReference>
<keyword evidence="13 20" id="KW-0067">ATP-binding</keyword>
<evidence type="ECO:0000256" key="7">
    <source>
        <dbReference type="ARBA" id="ARBA00022679"/>
    </source>
</evidence>
<keyword evidence="7" id="KW-0808">Transferase</keyword>
<dbReference type="InterPro" id="IPR017441">
    <property type="entry name" value="Protein_kinase_ATP_BS"/>
</dbReference>
<evidence type="ECO:0000256" key="8">
    <source>
        <dbReference type="ARBA" id="ARBA00022692"/>
    </source>
</evidence>
<keyword evidence="15" id="KW-0472">Membrane</keyword>
<dbReference type="Gene3D" id="3.30.200.20">
    <property type="entry name" value="Phosphorylase Kinase, domain 1"/>
    <property type="match status" value="2"/>
</dbReference>
<evidence type="ECO:0000256" key="6">
    <source>
        <dbReference type="ARBA" id="ARBA00022614"/>
    </source>
</evidence>
<evidence type="ECO:0000256" key="4">
    <source>
        <dbReference type="ARBA" id="ARBA00022527"/>
    </source>
</evidence>
<evidence type="ECO:0000256" key="17">
    <source>
        <dbReference type="ARBA" id="ARBA00023180"/>
    </source>
</evidence>
<dbReference type="GO" id="GO:0007166">
    <property type="term" value="P:cell surface receptor signaling pathway"/>
    <property type="evidence" value="ECO:0007669"/>
    <property type="project" value="InterPro"/>
</dbReference>
<feature type="binding site" evidence="20">
    <location>
        <position position="488"/>
    </location>
    <ligand>
        <name>ATP</name>
        <dbReference type="ChEBI" id="CHEBI:30616"/>
    </ligand>
</feature>
<keyword evidence="11 20" id="KW-0547">Nucleotide-binding</keyword>
<evidence type="ECO:0000256" key="5">
    <source>
        <dbReference type="ARBA" id="ARBA00022553"/>
    </source>
</evidence>
<evidence type="ECO:0000256" key="16">
    <source>
        <dbReference type="ARBA" id="ARBA00023170"/>
    </source>
</evidence>
<keyword evidence="10" id="KW-0677">Repeat</keyword>
<feature type="domain" description="Protein kinase" evidence="23">
    <location>
        <begin position="83"/>
        <end position="366"/>
    </location>
</feature>
<name>A0AA38TQ69_9ASTR</name>
<keyword evidence="5" id="KW-0597">Phosphoprotein</keyword>
<evidence type="ECO:0000256" key="11">
    <source>
        <dbReference type="ARBA" id="ARBA00022741"/>
    </source>
</evidence>
<organism evidence="24 25">
    <name type="scientific">Centaurea solstitialis</name>
    <name type="common">yellow star-thistle</name>
    <dbReference type="NCBI Taxonomy" id="347529"/>
    <lineage>
        <taxon>Eukaryota</taxon>
        <taxon>Viridiplantae</taxon>
        <taxon>Streptophyta</taxon>
        <taxon>Embryophyta</taxon>
        <taxon>Tracheophyta</taxon>
        <taxon>Spermatophyta</taxon>
        <taxon>Magnoliopsida</taxon>
        <taxon>eudicotyledons</taxon>
        <taxon>Gunneridae</taxon>
        <taxon>Pentapetalae</taxon>
        <taxon>asterids</taxon>
        <taxon>campanulids</taxon>
        <taxon>Asterales</taxon>
        <taxon>Asteraceae</taxon>
        <taxon>Carduoideae</taxon>
        <taxon>Cardueae</taxon>
        <taxon>Centaureinae</taxon>
        <taxon>Centaurea</taxon>
    </lineage>
</organism>
<dbReference type="InterPro" id="IPR001245">
    <property type="entry name" value="Ser-Thr/Tyr_kinase_cat_dom"/>
</dbReference>
<reference evidence="24" key="1">
    <citation type="submission" date="2023-03" db="EMBL/GenBank/DDBJ databases">
        <title>Chromosome-scale reference genome and RAD-based genetic map of yellow starthistle (Centaurea solstitialis) reveal putative structural variation and QTLs associated with invader traits.</title>
        <authorList>
            <person name="Reatini B."/>
            <person name="Cang F.A."/>
            <person name="Jiang Q."/>
            <person name="Mckibben M.T.W."/>
            <person name="Barker M.S."/>
            <person name="Rieseberg L.H."/>
            <person name="Dlugosch K.M."/>
        </authorList>
    </citation>
    <scope>NUCLEOTIDE SEQUENCE</scope>
    <source>
        <strain evidence="24">CAN-66</strain>
        <tissue evidence="24">Leaf</tissue>
    </source>
</reference>
<evidence type="ECO:0000256" key="14">
    <source>
        <dbReference type="ARBA" id="ARBA00022989"/>
    </source>
</evidence>
<keyword evidence="6" id="KW-0433">Leucine-rich repeat</keyword>
<dbReference type="GO" id="GO:0004674">
    <property type="term" value="F:protein serine/threonine kinase activity"/>
    <property type="evidence" value="ECO:0007669"/>
    <property type="project" value="UniProtKB-KW"/>
</dbReference>
<evidence type="ECO:0000256" key="13">
    <source>
        <dbReference type="ARBA" id="ARBA00022840"/>
    </source>
</evidence>
<evidence type="ECO:0000259" key="23">
    <source>
        <dbReference type="PROSITE" id="PS50011"/>
    </source>
</evidence>
<feature type="region of interest" description="Disordered" evidence="21">
    <location>
        <begin position="30"/>
        <end position="65"/>
    </location>
</feature>
<dbReference type="AlphaFoldDB" id="A0AA38TQ69"/>
<proteinExistence type="predicted"/>
<feature type="signal peptide" evidence="22">
    <location>
        <begin position="1"/>
        <end position="20"/>
    </location>
</feature>
<keyword evidence="12" id="KW-0418">Kinase</keyword>
<comment type="subcellular location">
    <subcellularLocation>
        <location evidence="1">Cell membrane</location>
        <topology evidence="1">Single-pass membrane protein</topology>
    </subcellularLocation>
</comment>
<keyword evidence="9 22" id="KW-0732">Signal</keyword>
<dbReference type="EC" id="2.7.11.1" evidence="2"/>
<dbReference type="FunFam" id="3.30.200.20:FF:000039">
    <property type="entry name" value="receptor-like protein kinase FERONIA"/>
    <property type="match status" value="1"/>
</dbReference>
<keyword evidence="14" id="KW-1133">Transmembrane helix</keyword>
<evidence type="ECO:0000256" key="18">
    <source>
        <dbReference type="ARBA" id="ARBA00047899"/>
    </source>
</evidence>
<evidence type="ECO:0000313" key="24">
    <source>
        <dbReference type="EMBL" id="KAJ9554633.1"/>
    </source>
</evidence>
<dbReference type="PROSITE" id="PS50011">
    <property type="entry name" value="PROTEIN_KINASE_DOM"/>
    <property type="match status" value="2"/>
</dbReference>
<dbReference type="EMBL" id="JARYMX010000004">
    <property type="protein sequence ID" value="KAJ9554633.1"/>
    <property type="molecule type" value="Genomic_DNA"/>
</dbReference>
<keyword evidence="16" id="KW-0675">Receptor</keyword>
<feature type="compositionally biased region" description="Basic and acidic residues" evidence="21">
    <location>
        <begin position="45"/>
        <end position="55"/>
    </location>
</feature>
<evidence type="ECO:0000256" key="3">
    <source>
        <dbReference type="ARBA" id="ARBA00022475"/>
    </source>
</evidence>
<dbReference type="Gene3D" id="1.10.510.10">
    <property type="entry name" value="Transferase(Phosphotransferase) domain 1"/>
    <property type="match status" value="2"/>
</dbReference>
<feature type="binding site" evidence="20">
    <location>
        <position position="115"/>
    </location>
    <ligand>
        <name>ATP</name>
        <dbReference type="ChEBI" id="CHEBI:30616"/>
    </ligand>
</feature>
<gene>
    <name evidence="24" type="ORF">OSB04_018678</name>
</gene>
<evidence type="ECO:0000256" key="10">
    <source>
        <dbReference type="ARBA" id="ARBA00022737"/>
    </source>
</evidence>
<evidence type="ECO:0000256" key="22">
    <source>
        <dbReference type="SAM" id="SignalP"/>
    </source>
</evidence>
<feature type="compositionally biased region" description="Low complexity" evidence="21">
    <location>
        <begin position="32"/>
        <end position="42"/>
    </location>
</feature>
<feature type="region of interest" description="Disordered" evidence="21">
    <location>
        <begin position="423"/>
        <end position="443"/>
    </location>
</feature>
<sequence>MYFSTALIFLLTVLDIVVYCFQKQQEEEDNAEQNNSSLSSSSDQRSIHKEDHVEGNDSSSSSSLGKHCRCFSLAEIKLATHDFDNAFVIGKGGFGKVYKGRIDLEGEGGIDVAIKRLNIDSNQGATEFCAEIEMLSKLRHSHIVSLLGYHESTRKREMILVYEYLPNGSLEDHLHKKRAHGGNFSPLTWIQRLRICLDAAHGLDYLHTGTGVECRVIHLDVKSSNILLDKNWAGKIADFGLSRTGPAHQSCTTNVYTNQIKGTFGYMDAQYFATHRLTRKSDVYAFGVVLFEVLCGRPALDFTLDEKQYSLAVWELIAWKKAPYINLGEVSTHCVKKFAQIAYKCLLWNPKDRPTMTEVVALLELLLALTLQNNSRVTIAEKARSLFTIKFPVPSNLKKKAIKKEEQPTTVAEGGSKFSIPVAGNPKKQAAEDGSTSDHHGGAARVFTKKELKRATKNSDENRIIGKGRYATVYKGVLSDKRIVAIKKSILFNGTKSQIEQFINEVVILSQINHRNLVKLIGYCLETKVPYLVYEFISNGTLYDHIHNKSRSLALTWDIRLRIATEIAGALSYVHSAASVPIIHSDIMPTNILVDDNYVAKVSDFGVTMPTPMDPDKLSTIVRGTQGYTDPEYFLFQTSRLTDKSDVYSFGVVLAELLSGKQALGFDGPVNERDLGMLFPSSLREGRLSQVLDERLLLNEGIIPDDIINVSRLAERCLRLKGDERPTMKEVAMELEGILIVKEKSVARVEEREEEDRS</sequence>
<dbReference type="PANTHER" id="PTHR27005">
    <property type="entry name" value="WALL-ASSOCIATED RECEPTOR KINASE-LIKE 21"/>
    <property type="match status" value="1"/>
</dbReference>
<comment type="caution">
    <text evidence="24">The sequence shown here is derived from an EMBL/GenBank/DDBJ whole genome shotgun (WGS) entry which is preliminary data.</text>
</comment>
<dbReference type="InterPro" id="IPR011009">
    <property type="entry name" value="Kinase-like_dom_sf"/>
</dbReference>
<dbReference type="InterPro" id="IPR000719">
    <property type="entry name" value="Prot_kinase_dom"/>
</dbReference>
<keyword evidence="8" id="KW-0812">Transmembrane</keyword>
<keyword evidence="17" id="KW-0325">Glycoprotein</keyword>
<dbReference type="FunFam" id="1.10.510.10:FF:000084">
    <property type="entry name" value="Wall-associated receptor kinase 2"/>
    <property type="match status" value="1"/>
</dbReference>
<accession>A0AA38TQ69</accession>
<dbReference type="Proteomes" id="UP001172457">
    <property type="component" value="Chromosome 4"/>
</dbReference>
<evidence type="ECO:0000256" key="15">
    <source>
        <dbReference type="ARBA" id="ARBA00023136"/>
    </source>
</evidence>